<sequence length="961" mass="105549">MQKKSGRGKQRTTKKKKAATVPQDVTISAAAAAPKLQPCWYGVPVAVIVGVWCLFLLLNSSFSHSYYEDPDSFSHGQVRQPWLSIFWSGEAASTEESSSQEFPRQEDPGRLPQCSLTEDSEFFGSEECNEHNSSAEWFVDPVSTPPEKLAESNVIRTMADQGFQASKSQQLDNEATEANPFLDLDKGKGSTESTQNLEKEFSGFPRSHLVLETHDEPGSEENSSCINDEVSTEKEEYPSTAEELQPENVERPIKRQGDGNNILCLVGDLGTNCKGEGAGTGKSSNDELSWAYETAVLDKICGGELDLSDQSSQMVSDDVVMYLDASSHILLCLRDPHSGSVTCQPLCSTNSRKLLTSGATRVCPCDSSLVQSIMDNQDPLLLDSQNVKFSQHRPVPPVEESDALRDVGGGVTEHESVQNSVQAFNGIAEPSSEGTGVSGSSTSKDNNTEALEVVVGSENQNVVQEEPIRPARVLQVKTLDEYKRSVVAMKQEHSSNVDTNGFPSHVHHQNRDYSYNFADSAHGAKVVKANKDAKAAGNLLLPDKDKYLRNPCSVEEKFVVIELAEETLVDTVVIGNFEFHSSNVKQFEILGSPEVYPTDDWLPLGTFEAENVRHAQKFQLAQPKWVRCLMLRLVSHYGNEFYCTLSVFQVYGVDAIEHLLEDWMVGQEGDAALKNSKGQQPPNGCAGDVGSSQASSSPPSQALPPSPASGYDVRSIDSLFEPLAPSKEAVESVQVTESEIGGVGKSSSNKEEGKPTSGNTAQEGWLHVSGRPSGESVLKITMQKVRLLEINQSVRDRYLEELNAKYQQMIIDLDRDLSTVTTHLRDETAMVASLAVRLKEMELKRDADIAALEVKMAADFEALRSEMEILRLKIQHMQHCAMVAMTVALLCTLISSMLYFALKYKYIVYPRTLSGFDSGVLSSPNSSRYLSQIRKIKPLFNCSFTQVTQAMPSLSRSLSQP</sequence>
<proteinExistence type="predicted"/>
<dbReference type="Proteomes" id="UP000828922">
    <property type="component" value="Linkage Group LG07"/>
</dbReference>
<evidence type="ECO:0000313" key="1">
    <source>
        <dbReference type="EMBL" id="KAH9558077.1"/>
    </source>
</evidence>
<name>A0ACB8HPB2_9BRYO</name>
<comment type="caution">
    <text evidence="1">The sequence shown here is derived from an EMBL/GenBank/DDBJ whole genome shotgun (WGS) entry which is preliminary data.</text>
</comment>
<reference evidence="2" key="1">
    <citation type="journal article" date="2022" name="New Phytol.">
        <title>Phylogenomic structure and speciation in an emerging model: the Sphagnum magellanicum complex (Bryophyta).</title>
        <authorList>
            <person name="Shaw A.J."/>
            <person name="Piatkowski B."/>
            <person name="Duffy A.M."/>
            <person name="Aguero B."/>
            <person name="Imwattana K."/>
            <person name="Nieto-Lugilde M."/>
            <person name="Healey A."/>
            <person name="Weston D.J."/>
            <person name="Patel M.N."/>
            <person name="Schmutz J."/>
            <person name="Grimwood J."/>
            <person name="Yavitt J.B."/>
            <person name="Hassel K."/>
            <person name="Stenoien H.K."/>
            <person name="Flatberg K.I."/>
            <person name="Bickford C.P."/>
            <person name="Hicks K.A."/>
        </authorList>
    </citation>
    <scope>NUCLEOTIDE SEQUENCE [LARGE SCALE GENOMIC DNA]</scope>
</reference>
<keyword evidence="2" id="KW-1185">Reference proteome</keyword>
<accession>A0ACB8HPB2</accession>
<protein>
    <submittedName>
        <fullName evidence="1">Uncharacterized protein</fullName>
    </submittedName>
</protein>
<dbReference type="EMBL" id="CM038913">
    <property type="protein sequence ID" value="KAH9558077.1"/>
    <property type="molecule type" value="Genomic_DNA"/>
</dbReference>
<evidence type="ECO:0000313" key="2">
    <source>
        <dbReference type="Proteomes" id="UP000828922"/>
    </source>
</evidence>
<gene>
    <name evidence="1" type="ORF">CY35_07G118100</name>
</gene>
<organism evidence="1 2">
    <name type="scientific">Sphagnum magellanicum</name>
    <dbReference type="NCBI Taxonomy" id="128215"/>
    <lineage>
        <taxon>Eukaryota</taxon>
        <taxon>Viridiplantae</taxon>
        <taxon>Streptophyta</taxon>
        <taxon>Embryophyta</taxon>
        <taxon>Bryophyta</taxon>
        <taxon>Sphagnophytina</taxon>
        <taxon>Sphagnopsida</taxon>
        <taxon>Sphagnales</taxon>
        <taxon>Sphagnaceae</taxon>
        <taxon>Sphagnum</taxon>
    </lineage>
</organism>